<dbReference type="Gene3D" id="3.40.50.2300">
    <property type="match status" value="1"/>
</dbReference>
<evidence type="ECO:0000313" key="11">
    <source>
        <dbReference type="Proteomes" id="UP000831495"/>
    </source>
</evidence>
<keyword evidence="11" id="KW-1185">Reference proteome</keyword>
<dbReference type="SUPFAM" id="SSF46894">
    <property type="entry name" value="C-terminal effector domain of the bipartite response regulators"/>
    <property type="match status" value="1"/>
</dbReference>
<keyword evidence="4 7" id="KW-0238">DNA-binding</keyword>
<dbReference type="PANTHER" id="PTHR48111">
    <property type="entry name" value="REGULATOR OF RPOS"/>
    <property type="match status" value="1"/>
</dbReference>
<evidence type="ECO:0000256" key="6">
    <source>
        <dbReference type="PROSITE-ProRule" id="PRU00169"/>
    </source>
</evidence>
<evidence type="ECO:0000256" key="1">
    <source>
        <dbReference type="ARBA" id="ARBA00022553"/>
    </source>
</evidence>
<dbReference type="RefSeq" id="WP_249513962.1">
    <property type="nucleotide sequence ID" value="NZ_CP093366.1"/>
</dbReference>
<sequence>MKKILVVDDEPALVELLKYNLEQNHYFVVTAFDGQQALNQIAQQEFDLILLDLMLPKINGLQLMQQLRTRQNLVPIIILTAKDQADQKVQGLNLGADDYVTKPFEVKELLARINAVLRRQKAVQPTTSLVLDRDNFEVLVRGQLVSLTKTEYKLFDFLYVNANRTLTREQLMEHLWQQKPERMPDSRAIDIQISHLRDKIEQDPKRPQYLQTIRGFGYRLTLKGD</sequence>
<evidence type="ECO:0000256" key="7">
    <source>
        <dbReference type="PROSITE-ProRule" id="PRU01091"/>
    </source>
</evidence>
<dbReference type="InterPro" id="IPR036388">
    <property type="entry name" value="WH-like_DNA-bd_sf"/>
</dbReference>
<dbReference type="InterPro" id="IPR039420">
    <property type="entry name" value="WalR-like"/>
</dbReference>
<feature type="domain" description="Response regulatory" evidence="8">
    <location>
        <begin position="3"/>
        <end position="117"/>
    </location>
</feature>
<evidence type="ECO:0000256" key="4">
    <source>
        <dbReference type="ARBA" id="ARBA00023125"/>
    </source>
</evidence>
<dbReference type="Proteomes" id="UP000831495">
    <property type="component" value="Chromosome"/>
</dbReference>
<proteinExistence type="predicted"/>
<dbReference type="SMART" id="SM00862">
    <property type="entry name" value="Trans_reg_C"/>
    <property type="match status" value="1"/>
</dbReference>
<dbReference type="InterPro" id="IPR011006">
    <property type="entry name" value="CheY-like_superfamily"/>
</dbReference>
<evidence type="ECO:0000256" key="2">
    <source>
        <dbReference type="ARBA" id="ARBA00023012"/>
    </source>
</evidence>
<keyword evidence="5" id="KW-0804">Transcription</keyword>
<dbReference type="Pfam" id="PF00072">
    <property type="entry name" value="Response_reg"/>
    <property type="match status" value="1"/>
</dbReference>
<evidence type="ECO:0000313" key="10">
    <source>
        <dbReference type="EMBL" id="UQS81694.1"/>
    </source>
</evidence>
<evidence type="ECO:0000256" key="5">
    <source>
        <dbReference type="ARBA" id="ARBA00023163"/>
    </source>
</evidence>
<evidence type="ECO:0000259" key="9">
    <source>
        <dbReference type="PROSITE" id="PS51755"/>
    </source>
</evidence>
<dbReference type="Gene3D" id="1.10.10.10">
    <property type="entry name" value="Winged helix-like DNA-binding domain superfamily/Winged helix DNA-binding domain"/>
    <property type="match status" value="1"/>
</dbReference>
<dbReference type="SUPFAM" id="SSF52172">
    <property type="entry name" value="CheY-like"/>
    <property type="match status" value="1"/>
</dbReference>
<dbReference type="InterPro" id="IPR001789">
    <property type="entry name" value="Sig_transdc_resp-reg_receiver"/>
</dbReference>
<dbReference type="InterPro" id="IPR001867">
    <property type="entry name" value="OmpR/PhoB-type_DNA-bd"/>
</dbReference>
<accession>A0ABY4P7M5</accession>
<dbReference type="InterPro" id="IPR016032">
    <property type="entry name" value="Sig_transdc_resp-reg_C-effctor"/>
</dbReference>
<dbReference type="PANTHER" id="PTHR48111:SF1">
    <property type="entry name" value="TWO-COMPONENT RESPONSE REGULATOR ORR33"/>
    <property type="match status" value="1"/>
</dbReference>
<dbReference type="CDD" id="cd00383">
    <property type="entry name" value="trans_reg_C"/>
    <property type="match status" value="1"/>
</dbReference>
<reference evidence="10" key="1">
    <citation type="journal article" date="2022" name="Int. J. Syst. Evol. Microbiol.">
        <title>Apilactobacillus apisilvae sp. nov., Nicolia spurrieriana gen. nov. sp. nov., Bombilactobacillus folatiphilus sp. nov. and Bombilactobacillus thymidiniphilus sp. nov., four new lactic acid bacterial isolates from stingless bees Tetragonula carbonaria and Austroplebeia australis.</title>
        <authorList>
            <person name="Oliphant S.A."/>
            <person name="Watson-Haigh N.S."/>
            <person name="Sumby K.M."/>
            <person name="Gardner J."/>
            <person name="Groom S."/>
            <person name="Jiranek V."/>
        </authorList>
    </citation>
    <scope>NUCLEOTIDE SEQUENCE</scope>
    <source>
        <strain evidence="10">SG4_D2</strain>
    </source>
</reference>
<keyword evidence="3" id="KW-0805">Transcription regulation</keyword>
<dbReference type="Gene3D" id="6.10.250.690">
    <property type="match status" value="1"/>
</dbReference>
<dbReference type="SMART" id="SM00448">
    <property type="entry name" value="REC"/>
    <property type="match status" value="1"/>
</dbReference>
<gene>
    <name evidence="10" type="ORF">MOO45_05690</name>
</gene>
<evidence type="ECO:0000259" key="8">
    <source>
        <dbReference type="PROSITE" id="PS50110"/>
    </source>
</evidence>
<feature type="DNA-binding region" description="OmpR/PhoB-type" evidence="7">
    <location>
        <begin position="118"/>
        <end position="222"/>
    </location>
</feature>
<dbReference type="Pfam" id="PF00486">
    <property type="entry name" value="Trans_reg_C"/>
    <property type="match status" value="1"/>
</dbReference>
<protein>
    <submittedName>
        <fullName evidence="10">Response regulator transcription factor</fullName>
    </submittedName>
</protein>
<keyword evidence="1 6" id="KW-0597">Phosphoprotein</keyword>
<feature type="modified residue" description="4-aspartylphosphate" evidence="6">
    <location>
        <position position="52"/>
    </location>
</feature>
<feature type="domain" description="OmpR/PhoB-type" evidence="9">
    <location>
        <begin position="118"/>
        <end position="222"/>
    </location>
</feature>
<evidence type="ECO:0000256" key="3">
    <source>
        <dbReference type="ARBA" id="ARBA00023015"/>
    </source>
</evidence>
<dbReference type="PROSITE" id="PS50110">
    <property type="entry name" value="RESPONSE_REGULATORY"/>
    <property type="match status" value="1"/>
</dbReference>
<keyword evidence="2" id="KW-0902">Two-component regulatory system</keyword>
<name>A0ABY4P7M5_9LACO</name>
<dbReference type="EMBL" id="CP093366">
    <property type="protein sequence ID" value="UQS81694.1"/>
    <property type="molecule type" value="Genomic_DNA"/>
</dbReference>
<organism evidence="10 11">
    <name type="scientific">Bombilactobacillus folatiphilus</name>
    <dbReference type="NCBI Taxonomy" id="2923362"/>
    <lineage>
        <taxon>Bacteria</taxon>
        <taxon>Bacillati</taxon>
        <taxon>Bacillota</taxon>
        <taxon>Bacilli</taxon>
        <taxon>Lactobacillales</taxon>
        <taxon>Lactobacillaceae</taxon>
        <taxon>Bombilactobacillus</taxon>
    </lineage>
</organism>
<dbReference type="PROSITE" id="PS51755">
    <property type="entry name" value="OMPR_PHOB"/>
    <property type="match status" value="1"/>
</dbReference>